<dbReference type="GO" id="GO:0005524">
    <property type="term" value="F:ATP binding"/>
    <property type="evidence" value="ECO:0007669"/>
    <property type="project" value="UniProtKB-KW"/>
</dbReference>
<feature type="region of interest" description="Disordered" evidence="5">
    <location>
        <begin position="1"/>
        <end position="28"/>
    </location>
</feature>
<evidence type="ECO:0000259" key="7">
    <source>
        <dbReference type="Pfam" id="PF00270"/>
    </source>
</evidence>
<dbReference type="Proteomes" id="UP000813462">
    <property type="component" value="Unassembled WGS sequence"/>
</dbReference>
<organism evidence="8 9">
    <name type="scientific">Ziziphus jujuba var. spinosa</name>
    <dbReference type="NCBI Taxonomy" id="714518"/>
    <lineage>
        <taxon>Eukaryota</taxon>
        <taxon>Viridiplantae</taxon>
        <taxon>Streptophyta</taxon>
        <taxon>Embryophyta</taxon>
        <taxon>Tracheophyta</taxon>
        <taxon>Spermatophyta</taxon>
        <taxon>Magnoliopsida</taxon>
        <taxon>eudicotyledons</taxon>
        <taxon>Gunneridae</taxon>
        <taxon>Pentapetalae</taxon>
        <taxon>rosids</taxon>
        <taxon>fabids</taxon>
        <taxon>Rosales</taxon>
        <taxon>Rhamnaceae</taxon>
        <taxon>Paliureae</taxon>
        <taxon>Ziziphus</taxon>
    </lineage>
</organism>
<keyword evidence="6" id="KW-1133">Transmembrane helix</keyword>
<dbReference type="GO" id="GO:0004386">
    <property type="term" value="F:helicase activity"/>
    <property type="evidence" value="ECO:0007669"/>
    <property type="project" value="UniProtKB-KW"/>
</dbReference>
<keyword evidence="4" id="KW-0067">ATP-binding</keyword>
<feature type="compositionally biased region" description="Basic residues" evidence="5">
    <location>
        <begin position="9"/>
        <end position="21"/>
    </location>
</feature>
<evidence type="ECO:0000256" key="2">
    <source>
        <dbReference type="ARBA" id="ARBA00022801"/>
    </source>
</evidence>
<reference evidence="8" key="1">
    <citation type="journal article" date="2021" name="Front. Plant Sci.">
        <title>Chromosome-Scale Genome Assembly for Chinese Sour Jujube and Insights Into Its Genome Evolution and Domestication Signature.</title>
        <authorList>
            <person name="Shen L.-Y."/>
            <person name="Luo H."/>
            <person name="Wang X.-L."/>
            <person name="Wang X.-M."/>
            <person name="Qiu X.-J."/>
            <person name="Liu H."/>
            <person name="Zhou S.-S."/>
            <person name="Jia K.-H."/>
            <person name="Nie S."/>
            <person name="Bao Y.-T."/>
            <person name="Zhang R.-G."/>
            <person name="Yun Q.-Z."/>
            <person name="Chai Y.-H."/>
            <person name="Lu J.-Y."/>
            <person name="Li Y."/>
            <person name="Zhao S.-W."/>
            <person name="Mao J.-F."/>
            <person name="Jia S.-G."/>
            <person name="Mao Y.-M."/>
        </authorList>
    </citation>
    <scope>NUCLEOTIDE SEQUENCE</scope>
    <source>
        <strain evidence="8">AT0</strain>
        <tissue evidence="8">Leaf</tissue>
    </source>
</reference>
<dbReference type="GO" id="GO:0003676">
    <property type="term" value="F:nucleic acid binding"/>
    <property type="evidence" value="ECO:0007669"/>
    <property type="project" value="InterPro"/>
</dbReference>
<comment type="caution">
    <text evidence="8">The sequence shown here is derived from an EMBL/GenBank/DDBJ whole genome shotgun (WGS) entry which is preliminary data.</text>
</comment>
<evidence type="ECO:0000313" key="8">
    <source>
        <dbReference type="EMBL" id="KAH7537008.1"/>
    </source>
</evidence>
<evidence type="ECO:0000256" key="3">
    <source>
        <dbReference type="ARBA" id="ARBA00022806"/>
    </source>
</evidence>
<evidence type="ECO:0000313" key="9">
    <source>
        <dbReference type="Proteomes" id="UP000813462"/>
    </source>
</evidence>
<dbReference type="EMBL" id="JAEACU010000003">
    <property type="protein sequence ID" value="KAH7537008.1"/>
    <property type="molecule type" value="Genomic_DNA"/>
</dbReference>
<dbReference type="SUPFAM" id="SSF52540">
    <property type="entry name" value="P-loop containing nucleoside triphosphate hydrolases"/>
    <property type="match status" value="1"/>
</dbReference>
<dbReference type="Pfam" id="PF00270">
    <property type="entry name" value="DEAD"/>
    <property type="match status" value="1"/>
</dbReference>
<dbReference type="AlphaFoldDB" id="A0A978VN83"/>
<evidence type="ECO:0000256" key="4">
    <source>
        <dbReference type="ARBA" id="ARBA00022840"/>
    </source>
</evidence>
<evidence type="ECO:0000256" key="5">
    <source>
        <dbReference type="SAM" id="MobiDB-lite"/>
    </source>
</evidence>
<dbReference type="Gene3D" id="3.40.50.300">
    <property type="entry name" value="P-loop containing nucleotide triphosphate hydrolases"/>
    <property type="match status" value="1"/>
</dbReference>
<feature type="domain" description="DEAD/DEAH-box helicase" evidence="7">
    <location>
        <begin position="277"/>
        <end position="388"/>
    </location>
</feature>
<name>A0A978VN83_ZIZJJ</name>
<keyword evidence="3" id="KW-0347">Helicase</keyword>
<dbReference type="InterPro" id="IPR027417">
    <property type="entry name" value="P-loop_NTPase"/>
</dbReference>
<feature type="transmembrane region" description="Helical" evidence="6">
    <location>
        <begin position="54"/>
        <end position="76"/>
    </location>
</feature>
<proteinExistence type="predicted"/>
<accession>A0A978VN83</accession>
<keyword evidence="6" id="KW-0812">Transmembrane</keyword>
<dbReference type="PANTHER" id="PTHR47960">
    <property type="entry name" value="DEAD-BOX ATP-DEPENDENT RNA HELICASE 50"/>
    <property type="match status" value="1"/>
</dbReference>
<keyword evidence="1" id="KW-0547">Nucleotide-binding</keyword>
<keyword evidence="6" id="KW-0472">Membrane</keyword>
<gene>
    <name evidence="8" type="ORF">FEM48_Zijuj03G0046500</name>
</gene>
<evidence type="ECO:0000256" key="6">
    <source>
        <dbReference type="SAM" id="Phobius"/>
    </source>
</evidence>
<keyword evidence="2" id="KW-0378">Hydrolase</keyword>
<evidence type="ECO:0000256" key="1">
    <source>
        <dbReference type="ARBA" id="ARBA00022741"/>
    </source>
</evidence>
<sequence length="425" mass="46942">MAKGDDAVRRKKNKSLRKKMNGQKDSSSAVSARVAAVIAAKKRRMSGKRRKCQVILSLSLSLYIYIYIYFWSVYFYSELCDVDGMCFSLPTPDDPFNDRNGQKDPKTKIVKKVKPSQRDEIVFTKGKESFGKRDAKVDDLNLKVDKVSSFKNEKKNAGRLSLLESGRTKTEVNRKGGVDGLQGQAYENLGCPSKYLIMCLNEIESALRSDGTYITEEDEPLFASSWGNEFWKCYSAGKDMLETSGTPCSVEQIAWIVCSAADTISKKDEEGLSCISPFLLFLVQSKEKAAKVRSVCKALKIHGVHAVSIHPGASLDHQIQGLKNCEPEVLIATPGRLLELVSLKAIDISGVSLLVIDGLESQYQIGYLDTIKDISQLVSRNAHHLVFSDSFGSPCVPVVQNLLVGPLHRLSLNNCITSQSACISH</sequence>
<protein>
    <recommendedName>
        <fullName evidence="7">DEAD/DEAH-box helicase domain-containing protein</fullName>
    </recommendedName>
</protein>
<dbReference type="GO" id="GO:0016787">
    <property type="term" value="F:hydrolase activity"/>
    <property type="evidence" value="ECO:0007669"/>
    <property type="project" value="UniProtKB-KW"/>
</dbReference>
<dbReference type="InterPro" id="IPR011545">
    <property type="entry name" value="DEAD/DEAH_box_helicase_dom"/>
</dbReference>